<evidence type="ECO:0000313" key="1">
    <source>
        <dbReference type="EMBL" id="SHH25247.1"/>
    </source>
</evidence>
<sequence length="380" mass="42520">MARGPDGQGQTQGFSLKDELFNADTVGDLAQEYAVLPGFDADRFHARAVAGLAERGLLERLDWLADCIEEQLPSDFPAMAEALEAAMPPALSADKTDDDFGRFIHAVPGILAVRHGMEEYRERALDLLEAATQRFSMEFYIRPFLNRWPDETLARLDQWTQHPHYHVRRLVSEGTRPRLPWAANIDLDPMVPLRFLDVLHADPTRFVTRSVANHMNDLSKIAPERVVEVLEAWRRVGRQDAKELDWMTRHALRTAVKRGEAGALRLLGYDPEVPVSAALSLEPIPVRIGDAFEIAVTLTSKVDLPVMVDYRIAFHRPNGRAGEKVFKLKSARLKAGEAMTLAKLHKLKAGASTFTLHPGPHRITVQVNGVDRAEGLLELI</sequence>
<dbReference type="Gene3D" id="1.25.40.290">
    <property type="entry name" value="ARM repeat domains"/>
    <property type="match status" value="1"/>
</dbReference>
<name>A0A1M5RFW5_9RHOB</name>
<organism evidence="1 2">
    <name type="scientific">Marivita hallyeonensis</name>
    <dbReference type="NCBI Taxonomy" id="996342"/>
    <lineage>
        <taxon>Bacteria</taxon>
        <taxon>Pseudomonadati</taxon>
        <taxon>Pseudomonadota</taxon>
        <taxon>Alphaproteobacteria</taxon>
        <taxon>Rhodobacterales</taxon>
        <taxon>Roseobacteraceae</taxon>
        <taxon>Marivita</taxon>
    </lineage>
</organism>
<gene>
    <name evidence="1" type="ORF">SAMN05443551_1748</name>
</gene>
<dbReference type="EMBL" id="FQXC01000002">
    <property type="protein sequence ID" value="SHH25247.1"/>
    <property type="molecule type" value="Genomic_DNA"/>
</dbReference>
<keyword evidence="2" id="KW-1185">Reference proteome</keyword>
<protein>
    <submittedName>
        <fullName evidence="1">3-methyladenine DNA glycosylase AlkC</fullName>
    </submittedName>
</protein>
<dbReference type="STRING" id="996342.SAMN05443551_1748"/>
<dbReference type="InterPro" id="IPR016024">
    <property type="entry name" value="ARM-type_fold"/>
</dbReference>
<dbReference type="Proteomes" id="UP000184221">
    <property type="component" value="Unassembled WGS sequence"/>
</dbReference>
<dbReference type="AlphaFoldDB" id="A0A1M5RFW5"/>
<proteinExistence type="predicted"/>
<dbReference type="SUPFAM" id="SSF48371">
    <property type="entry name" value="ARM repeat"/>
    <property type="match status" value="1"/>
</dbReference>
<dbReference type="RefSeq" id="WP_072777093.1">
    <property type="nucleotide sequence ID" value="NZ_FQXC01000002.1"/>
</dbReference>
<dbReference type="OrthoDB" id="9797162at2"/>
<accession>A0A1M5RFW5</accession>
<evidence type="ECO:0000313" key="2">
    <source>
        <dbReference type="Proteomes" id="UP000184221"/>
    </source>
</evidence>
<reference evidence="1 2" key="1">
    <citation type="submission" date="2016-11" db="EMBL/GenBank/DDBJ databases">
        <authorList>
            <person name="Jaros S."/>
            <person name="Januszkiewicz K."/>
            <person name="Wedrychowicz H."/>
        </authorList>
    </citation>
    <scope>NUCLEOTIDE SEQUENCE [LARGE SCALE GENOMIC DNA]</scope>
    <source>
        <strain evidence="1 2">DSM 29431</strain>
    </source>
</reference>